<proteinExistence type="predicted"/>
<dbReference type="AlphaFoldDB" id="A0A433NPY8"/>
<gene>
    <name evidence="1" type="ORF">PCC6912_06880</name>
</gene>
<dbReference type="OrthoDB" id="476891at2"/>
<accession>A0A433NPY8</accession>
<evidence type="ECO:0000313" key="1">
    <source>
        <dbReference type="EMBL" id="RUR85863.1"/>
    </source>
</evidence>
<keyword evidence="2" id="KW-1185">Reference proteome</keyword>
<reference evidence="1 2" key="1">
    <citation type="journal article" date="2019" name="Genome Biol. Evol.">
        <title>Day and night: Metabolic profiles and evolutionary relationships of six axenic non-marine cyanobacteria.</title>
        <authorList>
            <person name="Will S.E."/>
            <person name="Henke P."/>
            <person name="Boedeker C."/>
            <person name="Huang S."/>
            <person name="Brinkmann H."/>
            <person name="Rohde M."/>
            <person name="Jarek M."/>
            <person name="Friedl T."/>
            <person name="Seufert S."/>
            <person name="Schumacher M."/>
            <person name="Overmann J."/>
            <person name="Neumann-Schaal M."/>
            <person name="Petersen J."/>
        </authorList>
    </citation>
    <scope>NUCLEOTIDE SEQUENCE [LARGE SCALE GENOMIC DNA]</scope>
    <source>
        <strain evidence="1 2">PCC 6912</strain>
    </source>
</reference>
<evidence type="ECO:0000313" key="2">
    <source>
        <dbReference type="Proteomes" id="UP000268857"/>
    </source>
</evidence>
<comment type="caution">
    <text evidence="1">The sequence shown here is derived from an EMBL/GenBank/DDBJ whole genome shotgun (WGS) entry which is preliminary data.</text>
</comment>
<name>A0A433NPY8_CHLFR</name>
<protein>
    <submittedName>
        <fullName evidence="1">Uncharacterized protein</fullName>
    </submittedName>
</protein>
<dbReference type="EMBL" id="RSCJ01000002">
    <property type="protein sequence ID" value="RUR85863.1"/>
    <property type="molecule type" value="Genomic_DNA"/>
</dbReference>
<dbReference type="RefSeq" id="WP_127011273.1">
    <property type="nucleotide sequence ID" value="NZ_RSCJ01000002.1"/>
</dbReference>
<sequence>MLLNNLKPLVKSGLSSNIVEEKLSLREKQDRRLKEDIKSVLSYREWIQRITNNTFDNTRVIGIVAAAKGAENYLPYTIPKIITQISEIGMMADIVIGLNNGFECPTVIDSFRSLGGVQVIHLYTSEKVANNIPAKIFNNVKCEGEPYYLKNIDCQYCKHRIFVVHQKQGEYAAGKIRVLGDIYGSLVLQSIESGWIPPAILVTFDAESQFLVEQKYAFVEPESNGLMLIVSKLQKQSEIDILGARSRFAVYQKGAIDGSKVLLPNFNKEVPPLQFFLDTVHGKYSGCKSMTGGGIVGRIDALVSLIVVISQRYPGTRIEDTHLTILAKYAGFVAEIFTNVVSTNRTPSLTEITMDKPPKKAWIEQIYRWNSGYQGLKLCYGEHNIKSIVSDGFPWSIFTAPIVFLKRLKRTDKFTLSTVIHKFKVLALAFAASRNIKKRSLDNPDILQGSQAKASW</sequence>
<dbReference type="Proteomes" id="UP000268857">
    <property type="component" value="Unassembled WGS sequence"/>
</dbReference>
<organism evidence="1 2">
    <name type="scientific">Chlorogloeopsis fritschii PCC 6912</name>
    <dbReference type="NCBI Taxonomy" id="211165"/>
    <lineage>
        <taxon>Bacteria</taxon>
        <taxon>Bacillati</taxon>
        <taxon>Cyanobacteriota</taxon>
        <taxon>Cyanophyceae</taxon>
        <taxon>Nostocales</taxon>
        <taxon>Chlorogloeopsidaceae</taxon>
        <taxon>Chlorogloeopsis</taxon>
    </lineage>
</organism>